<name>A0A1W0WEZ5_HYPEX</name>
<keyword evidence="3" id="KW-1185">Reference proteome</keyword>
<dbReference type="Proteomes" id="UP000192578">
    <property type="component" value="Unassembled WGS sequence"/>
</dbReference>
<dbReference type="EMBL" id="MTYJ01000117">
    <property type="protein sequence ID" value="OQV13747.1"/>
    <property type="molecule type" value="Genomic_DNA"/>
</dbReference>
<dbReference type="SUPFAM" id="SSF49854">
    <property type="entry name" value="Spermadhesin, CUB domain"/>
    <property type="match status" value="1"/>
</dbReference>
<protein>
    <recommendedName>
        <fullName evidence="4">CUB domain-containing protein</fullName>
    </recommendedName>
</protein>
<evidence type="ECO:0000313" key="2">
    <source>
        <dbReference type="EMBL" id="OQV13747.1"/>
    </source>
</evidence>
<gene>
    <name evidence="2" type="ORF">BV898_12062</name>
</gene>
<accession>A0A1W0WEZ5</accession>
<feature type="signal peptide" evidence="1">
    <location>
        <begin position="1"/>
        <end position="17"/>
    </location>
</feature>
<evidence type="ECO:0008006" key="4">
    <source>
        <dbReference type="Google" id="ProtNLM"/>
    </source>
</evidence>
<evidence type="ECO:0000313" key="3">
    <source>
        <dbReference type="Proteomes" id="UP000192578"/>
    </source>
</evidence>
<evidence type="ECO:0000256" key="1">
    <source>
        <dbReference type="SAM" id="SignalP"/>
    </source>
</evidence>
<proteinExistence type="predicted"/>
<dbReference type="AlphaFoldDB" id="A0A1W0WEZ5"/>
<sequence>MIGHVALSFAFIGVVHSQSPPDACKTPLVINATTGTFSTPFYQFHPEFTYKPESKCRWTINVPDGKFCRRKYFFRFKQLTPGTRSDQI</sequence>
<organism evidence="2 3">
    <name type="scientific">Hypsibius exemplaris</name>
    <name type="common">Freshwater tardigrade</name>
    <dbReference type="NCBI Taxonomy" id="2072580"/>
    <lineage>
        <taxon>Eukaryota</taxon>
        <taxon>Metazoa</taxon>
        <taxon>Ecdysozoa</taxon>
        <taxon>Tardigrada</taxon>
        <taxon>Eutardigrada</taxon>
        <taxon>Parachela</taxon>
        <taxon>Hypsibioidea</taxon>
        <taxon>Hypsibiidae</taxon>
        <taxon>Hypsibius</taxon>
    </lineage>
</organism>
<dbReference type="Gene3D" id="2.60.120.290">
    <property type="entry name" value="Spermadhesin, CUB domain"/>
    <property type="match status" value="1"/>
</dbReference>
<keyword evidence="1" id="KW-0732">Signal</keyword>
<dbReference type="InterPro" id="IPR035914">
    <property type="entry name" value="Sperma_CUB_dom_sf"/>
</dbReference>
<comment type="caution">
    <text evidence="2">The sequence shown here is derived from an EMBL/GenBank/DDBJ whole genome shotgun (WGS) entry which is preliminary data.</text>
</comment>
<feature type="chain" id="PRO_5013320404" description="CUB domain-containing protein" evidence="1">
    <location>
        <begin position="18"/>
        <end position="88"/>
    </location>
</feature>
<reference evidence="3" key="1">
    <citation type="submission" date="2017-01" db="EMBL/GenBank/DDBJ databases">
        <title>Comparative genomics of anhydrobiosis in the tardigrade Hypsibius dujardini.</title>
        <authorList>
            <person name="Yoshida Y."/>
            <person name="Koutsovoulos G."/>
            <person name="Laetsch D."/>
            <person name="Stevens L."/>
            <person name="Kumar S."/>
            <person name="Horikawa D."/>
            <person name="Ishino K."/>
            <person name="Komine S."/>
            <person name="Tomita M."/>
            <person name="Blaxter M."/>
            <person name="Arakawa K."/>
        </authorList>
    </citation>
    <scope>NUCLEOTIDE SEQUENCE [LARGE SCALE GENOMIC DNA]</scope>
    <source>
        <strain evidence="3">Z151</strain>
    </source>
</reference>